<evidence type="ECO:0000313" key="2">
    <source>
        <dbReference type="EMBL" id="KAF3001401.1"/>
    </source>
</evidence>
<evidence type="ECO:0000313" key="3">
    <source>
        <dbReference type="Proteomes" id="UP000801428"/>
    </source>
</evidence>
<evidence type="ECO:0000256" key="1">
    <source>
        <dbReference type="SAM" id="MobiDB-lite"/>
    </source>
</evidence>
<dbReference type="EMBL" id="SWKU01000013">
    <property type="protein sequence ID" value="KAF3001401.1"/>
    <property type="molecule type" value="Genomic_DNA"/>
</dbReference>
<dbReference type="AlphaFoldDB" id="A0A9P4TCU5"/>
<dbReference type="OrthoDB" id="5335351at2759"/>
<accession>A0A9P4TCU5</accession>
<reference evidence="2" key="1">
    <citation type="submission" date="2019-04" db="EMBL/GenBank/DDBJ databases">
        <title>Sequencing of skin fungus with MAO and IRED activity.</title>
        <authorList>
            <person name="Marsaioli A.J."/>
            <person name="Bonatto J.M.C."/>
            <person name="Reis Junior O."/>
        </authorList>
    </citation>
    <scope>NUCLEOTIDE SEQUENCE</scope>
    <source>
        <strain evidence="2">30M1</strain>
    </source>
</reference>
<organism evidence="2 3">
    <name type="scientific">Curvularia kusanoi</name>
    <name type="common">Cochliobolus kusanoi</name>
    <dbReference type="NCBI Taxonomy" id="90978"/>
    <lineage>
        <taxon>Eukaryota</taxon>
        <taxon>Fungi</taxon>
        <taxon>Dikarya</taxon>
        <taxon>Ascomycota</taxon>
        <taxon>Pezizomycotina</taxon>
        <taxon>Dothideomycetes</taxon>
        <taxon>Pleosporomycetidae</taxon>
        <taxon>Pleosporales</taxon>
        <taxon>Pleosporineae</taxon>
        <taxon>Pleosporaceae</taxon>
        <taxon>Curvularia</taxon>
    </lineage>
</organism>
<proteinExistence type="predicted"/>
<dbReference type="Proteomes" id="UP000801428">
    <property type="component" value="Unassembled WGS sequence"/>
</dbReference>
<comment type="caution">
    <text evidence="2">The sequence shown here is derived from an EMBL/GenBank/DDBJ whole genome shotgun (WGS) entry which is preliminary data.</text>
</comment>
<gene>
    <name evidence="2" type="ORF">E8E13_007194</name>
</gene>
<name>A0A9P4TCU5_CURKU</name>
<feature type="compositionally biased region" description="Basic and acidic residues" evidence="1">
    <location>
        <begin position="60"/>
        <end position="78"/>
    </location>
</feature>
<sequence>MSDHSDTSLLLDGAHSFPSTPPPPQVTRFLSPPMEDKTVKTDVDAPQDLQQTPKSGHKRVNSDDTERPTSVQRDRDDLGQIPDAGAETSDSDDEHADPALQIEDYNWQELHERYHNIINTCNAEEKELMEEWANLMEYFRIWANSGHVHETDRTFRRLQTRTVYVQHEEEDLENKRNHYISVVKAFESALNLLKQNPMFRG</sequence>
<feature type="compositionally biased region" description="Basic and acidic residues" evidence="1">
    <location>
        <begin position="34"/>
        <end position="43"/>
    </location>
</feature>
<protein>
    <submittedName>
        <fullName evidence="2">Uncharacterized protein</fullName>
    </submittedName>
</protein>
<keyword evidence="3" id="KW-1185">Reference proteome</keyword>
<feature type="region of interest" description="Disordered" evidence="1">
    <location>
        <begin position="1"/>
        <end position="96"/>
    </location>
</feature>